<dbReference type="EMBL" id="GBXM01092792">
    <property type="protein sequence ID" value="JAH15785.1"/>
    <property type="molecule type" value="Transcribed_RNA"/>
</dbReference>
<reference evidence="1" key="1">
    <citation type="submission" date="2014-11" db="EMBL/GenBank/DDBJ databases">
        <authorList>
            <person name="Amaro Gonzalez C."/>
        </authorList>
    </citation>
    <scope>NUCLEOTIDE SEQUENCE</scope>
</reference>
<reference evidence="1" key="2">
    <citation type="journal article" date="2015" name="Fish Shellfish Immunol.">
        <title>Early steps in the European eel (Anguilla anguilla)-Vibrio vulnificus interaction in the gills: Role of the RtxA13 toxin.</title>
        <authorList>
            <person name="Callol A."/>
            <person name="Pajuelo D."/>
            <person name="Ebbesson L."/>
            <person name="Teles M."/>
            <person name="MacKenzie S."/>
            <person name="Amaro C."/>
        </authorList>
    </citation>
    <scope>NUCLEOTIDE SEQUENCE</scope>
</reference>
<proteinExistence type="predicted"/>
<name>A0A0E9QHI3_ANGAN</name>
<sequence>MVLVNALSFCWSREGVDYHMPPPIHVKSPTASFHLIARSFTVRA</sequence>
<protein>
    <submittedName>
        <fullName evidence="1">Uncharacterized protein</fullName>
    </submittedName>
</protein>
<evidence type="ECO:0000313" key="1">
    <source>
        <dbReference type="EMBL" id="JAH15785.1"/>
    </source>
</evidence>
<accession>A0A0E9QHI3</accession>
<organism evidence="1">
    <name type="scientific">Anguilla anguilla</name>
    <name type="common">European freshwater eel</name>
    <name type="synonym">Muraena anguilla</name>
    <dbReference type="NCBI Taxonomy" id="7936"/>
    <lineage>
        <taxon>Eukaryota</taxon>
        <taxon>Metazoa</taxon>
        <taxon>Chordata</taxon>
        <taxon>Craniata</taxon>
        <taxon>Vertebrata</taxon>
        <taxon>Euteleostomi</taxon>
        <taxon>Actinopterygii</taxon>
        <taxon>Neopterygii</taxon>
        <taxon>Teleostei</taxon>
        <taxon>Anguilliformes</taxon>
        <taxon>Anguillidae</taxon>
        <taxon>Anguilla</taxon>
    </lineage>
</organism>
<dbReference type="AlphaFoldDB" id="A0A0E9QHI3"/>